<keyword evidence="3" id="KW-1185">Reference proteome</keyword>
<keyword evidence="1" id="KW-0472">Membrane</keyword>
<keyword evidence="1" id="KW-1133">Transmembrane helix</keyword>
<evidence type="ECO:0000313" key="2">
    <source>
        <dbReference type="EMBL" id="EKY20301.1"/>
    </source>
</evidence>
<sequence length="218" mass="24857">MYTFLNKIWYALGNLIEFCFKGENMFRKFLLACMVMATFTMQIQAISINELNSSSQFKNVYQKSYPYEGGSIQNKLISYLNTYSVESLEYAAPHYKLKGTFYAVYETPRSASITEYELTTTYDTNYSLGSLIQAMNVVKPSPSMYAVIKAAQDESGIQVELQEVKRYNGDGTEVTSKAPLVHQLRPIDRGRFDEDLFAVADAMFAVAYQQHFDDIVVK</sequence>
<gene>
    <name evidence="2" type="ORF">HMPREF0870_00755</name>
</gene>
<comment type="caution">
    <text evidence="2">The sequence shown here is derived from an EMBL/GenBank/DDBJ whole genome shotgun (WGS) entry which is preliminary data.</text>
</comment>
<dbReference type="Proteomes" id="UP000010412">
    <property type="component" value="Unassembled WGS sequence"/>
</dbReference>
<organism evidence="2 3">
    <name type="scientific">Veillonella atypica KON</name>
    <dbReference type="NCBI Taxonomy" id="1128111"/>
    <lineage>
        <taxon>Bacteria</taxon>
        <taxon>Bacillati</taxon>
        <taxon>Bacillota</taxon>
        <taxon>Negativicutes</taxon>
        <taxon>Veillonellales</taxon>
        <taxon>Veillonellaceae</taxon>
        <taxon>Veillonella</taxon>
    </lineage>
</organism>
<proteinExistence type="predicted"/>
<keyword evidence="1" id="KW-0812">Transmembrane</keyword>
<protein>
    <submittedName>
        <fullName evidence="2">Uncharacterized protein</fullName>
    </submittedName>
</protein>
<evidence type="ECO:0000256" key="1">
    <source>
        <dbReference type="SAM" id="Phobius"/>
    </source>
</evidence>
<evidence type="ECO:0000313" key="3">
    <source>
        <dbReference type="Proteomes" id="UP000010412"/>
    </source>
</evidence>
<dbReference type="EMBL" id="AMEX01000010">
    <property type="protein sequence ID" value="EKY20301.1"/>
    <property type="molecule type" value="Genomic_DNA"/>
</dbReference>
<name>A0ABN0IL90_9FIRM</name>
<accession>A0ABN0IL90</accession>
<feature type="transmembrane region" description="Helical" evidence="1">
    <location>
        <begin position="29"/>
        <end position="48"/>
    </location>
</feature>
<reference evidence="2 3" key="1">
    <citation type="submission" date="2012-05" db="EMBL/GenBank/DDBJ databases">
        <authorList>
            <person name="Weinstock G."/>
            <person name="Sodergren E."/>
            <person name="Lobos E.A."/>
            <person name="Fulton L."/>
            <person name="Fulton R."/>
            <person name="Courtney L."/>
            <person name="Fronick C."/>
            <person name="O'Laughlin M."/>
            <person name="Godfrey J."/>
            <person name="Wilson R.M."/>
            <person name="Miner T."/>
            <person name="Farmer C."/>
            <person name="Delehaunty K."/>
            <person name="Cordes M."/>
            <person name="Minx P."/>
            <person name="Tomlinson C."/>
            <person name="Chen J."/>
            <person name="Wollam A."/>
            <person name="Pepin K.H."/>
            <person name="Bhonagiri V."/>
            <person name="Zhang X."/>
            <person name="Suruliraj S."/>
            <person name="Warren W."/>
            <person name="Mitreva M."/>
            <person name="Mardis E.R."/>
            <person name="Wilson R.K."/>
        </authorList>
    </citation>
    <scope>NUCLEOTIDE SEQUENCE [LARGE SCALE GENOMIC DNA]</scope>
    <source>
        <strain evidence="2 3">KON</strain>
    </source>
</reference>